<dbReference type="HOGENOM" id="CLU_1663371_0_0_1"/>
<accession>A0A072UXD5</accession>
<protein>
    <submittedName>
        <fullName evidence="1 2">Uncharacterized protein</fullName>
    </submittedName>
</protein>
<dbReference type="Proteomes" id="UP000002051">
    <property type="component" value="Chromosome 3"/>
</dbReference>
<name>A0A072UXD5_MEDTR</name>
<evidence type="ECO:0000313" key="3">
    <source>
        <dbReference type="Proteomes" id="UP000002051"/>
    </source>
</evidence>
<reference evidence="1 3" key="2">
    <citation type="journal article" date="2014" name="BMC Genomics">
        <title>An improved genome release (version Mt4.0) for the model legume Medicago truncatula.</title>
        <authorList>
            <person name="Tang H."/>
            <person name="Krishnakumar V."/>
            <person name="Bidwell S."/>
            <person name="Rosen B."/>
            <person name="Chan A."/>
            <person name="Zhou S."/>
            <person name="Gentzbittel L."/>
            <person name="Childs K.L."/>
            <person name="Yandell M."/>
            <person name="Gundlach H."/>
            <person name="Mayer K.F."/>
            <person name="Schwartz D.C."/>
            <person name="Town C.D."/>
        </authorList>
    </citation>
    <scope>GENOME REANNOTATION</scope>
    <source>
        <strain evidence="1">A17</strain>
        <strain evidence="2 3">cv. Jemalong A17</strain>
    </source>
</reference>
<evidence type="ECO:0000313" key="1">
    <source>
        <dbReference type="EMBL" id="KEH34459.1"/>
    </source>
</evidence>
<dbReference type="AlphaFoldDB" id="A0A072UXD5"/>
<dbReference type="EMBL" id="CM001219">
    <property type="protein sequence ID" value="KEH34459.1"/>
    <property type="molecule type" value="Genomic_DNA"/>
</dbReference>
<proteinExistence type="predicted"/>
<sequence length="159" mass="18447">MGSIIIGNKVVDDAYGFLNVVEEVGYGMCIKHNDFCAGQWKPDRRVSTRERIKTFKQISRSNQTFIRSYSDLKSKIMIGWIREGSFTNDCPKFGERIWTVKSFFFFTNGFWILYRTDALQDTNFAPTCKVLKSVFGWGNVLREFNYFEGWAPLKELGSS</sequence>
<organism evidence="1 3">
    <name type="scientific">Medicago truncatula</name>
    <name type="common">Barrel medic</name>
    <name type="synonym">Medicago tribuloides</name>
    <dbReference type="NCBI Taxonomy" id="3880"/>
    <lineage>
        <taxon>Eukaryota</taxon>
        <taxon>Viridiplantae</taxon>
        <taxon>Streptophyta</taxon>
        <taxon>Embryophyta</taxon>
        <taxon>Tracheophyta</taxon>
        <taxon>Spermatophyta</taxon>
        <taxon>Magnoliopsida</taxon>
        <taxon>eudicotyledons</taxon>
        <taxon>Gunneridae</taxon>
        <taxon>Pentapetalae</taxon>
        <taxon>rosids</taxon>
        <taxon>fabids</taxon>
        <taxon>Fabales</taxon>
        <taxon>Fabaceae</taxon>
        <taxon>Papilionoideae</taxon>
        <taxon>50 kb inversion clade</taxon>
        <taxon>NPAAA clade</taxon>
        <taxon>Hologalegina</taxon>
        <taxon>IRL clade</taxon>
        <taxon>Trifolieae</taxon>
        <taxon>Medicago</taxon>
    </lineage>
</organism>
<dbReference type="EnsemblPlants" id="KEH34459">
    <property type="protein sequence ID" value="KEH34459"/>
    <property type="gene ID" value="MTR_3g466770"/>
</dbReference>
<reference evidence="2" key="3">
    <citation type="submission" date="2015-04" db="UniProtKB">
        <authorList>
            <consortium name="EnsemblPlants"/>
        </authorList>
    </citation>
    <scope>IDENTIFICATION</scope>
    <source>
        <strain evidence="2">cv. Jemalong A17</strain>
    </source>
</reference>
<keyword evidence="3" id="KW-1185">Reference proteome</keyword>
<reference evidence="1 3" key="1">
    <citation type="journal article" date="2011" name="Nature">
        <title>The Medicago genome provides insight into the evolution of rhizobial symbioses.</title>
        <authorList>
            <person name="Young N.D."/>
            <person name="Debelle F."/>
            <person name="Oldroyd G.E."/>
            <person name="Geurts R."/>
            <person name="Cannon S.B."/>
            <person name="Udvardi M.K."/>
            <person name="Benedito V.A."/>
            <person name="Mayer K.F."/>
            <person name="Gouzy J."/>
            <person name="Schoof H."/>
            <person name="Van de Peer Y."/>
            <person name="Proost S."/>
            <person name="Cook D.R."/>
            <person name="Meyers B.C."/>
            <person name="Spannagl M."/>
            <person name="Cheung F."/>
            <person name="De Mita S."/>
            <person name="Krishnakumar V."/>
            <person name="Gundlach H."/>
            <person name="Zhou S."/>
            <person name="Mudge J."/>
            <person name="Bharti A.K."/>
            <person name="Murray J.D."/>
            <person name="Naoumkina M.A."/>
            <person name="Rosen B."/>
            <person name="Silverstein K.A."/>
            <person name="Tang H."/>
            <person name="Rombauts S."/>
            <person name="Zhao P.X."/>
            <person name="Zhou P."/>
            <person name="Barbe V."/>
            <person name="Bardou P."/>
            <person name="Bechner M."/>
            <person name="Bellec A."/>
            <person name="Berger A."/>
            <person name="Berges H."/>
            <person name="Bidwell S."/>
            <person name="Bisseling T."/>
            <person name="Choisne N."/>
            <person name="Couloux A."/>
            <person name="Denny R."/>
            <person name="Deshpande S."/>
            <person name="Dai X."/>
            <person name="Doyle J.J."/>
            <person name="Dudez A.M."/>
            <person name="Farmer A.D."/>
            <person name="Fouteau S."/>
            <person name="Franken C."/>
            <person name="Gibelin C."/>
            <person name="Gish J."/>
            <person name="Goldstein S."/>
            <person name="Gonzalez A.J."/>
            <person name="Green P.J."/>
            <person name="Hallab A."/>
            <person name="Hartog M."/>
            <person name="Hua A."/>
            <person name="Humphray S.J."/>
            <person name="Jeong D.H."/>
            <person name="Jing Y."/>
            <person name="Jocker A."/>
            <person name="Kenton S.M."/>
            <person name="Kim D.J."/>
            <person name="Klee K."/>
            <person name="Lai H."/>
            <person name="Lang C."/>
            <person name="Lin S."/>
            <person name="Macmil S.L."/>
            <person name="Magdelenat G."/>
            <person name="Matthews L."/>
            <person name="McCorrison J."/>
            <person name="Monaghan E.L."/>
            <person name="Mun J.H."/>
            <person name="Najar F.Z."/>
            <person name="Nicholson C."/>
            <person name="Noirot C."/>
            <person name="O'Bleness M."/>
            <person name="Paule C.R."/>
            <person name="Poulain J."/>
            <person name="Prion F."/>
            <person name="Qin B."/>
            <person name="Qu C."/>
            <person name="Retzel E.F."/>
            <person name="Riddle C."/>
            <person name="Sallet E."/>
            <person name="Samain S."/>
            <person name="Samson N."/>
            <person name="Sanders I."/>
            <person name="Saurat O."/>
            <person name="Scarpelli C."/>
            <person name="Schiex T."/>
            <person name="Segurens B."/>
            <person name="Severin A.J."/>
            <person name="Sherrier D.J."/>
            <person name="Shi R."/>
            <person name="Sims S."/>
            <person name="Singer S.R."/>
            <person name="Sinharoy S."/>
            <person name="Sterck L."/>
            <person name="Viollet A."/>
            <person name="Wang B.B."/>
            <person name="Wang K."/>
            <person name="Wang M."/>
            <person name="Wang X."/>
            <person name="Warfsmann J."/>
            <person name="Weissenbach J."/>
            <person name="White D.D."/>
            <person name="White J.D."/>
            <person name="Wiley G.B."/>
            <person name="Wincker P."/>
            <person name="Xing Y."/>
            <person name="Yang L."/>
            <person name="Yao Z."/>
            <person name="Ying F."/>
            <person name="Zhai J."/>
            <person name="Zhou L."/>
            <person name="Zuber A."/>
            <person name="Denarie J."/>
            <person name="Dixon R.A."/>
            <person name="May G.D."/>
            <person name="Schwartz D.C."/>
            <person name="Rogers J."/>
            <person name="Quetier F."/>
            <person name="Town C.D."/>
            <person name="Roe B.A."/>
        </authorList>
    </citation>
    <scope>NUCLEOTIDE SEQUENCE [LARGE SCALE GENOMIC DNA]</scope>
    <source>
        <strain evidence="1">A17</strain>
        <strain evidence="2 3">cv. Jemalong A17</strain>
    </source>
</reference>
<evidence type="ECO:0000313" key="2">
    <source>
        <dbReference type="EnsemblPlants" id="KEH34459"/>
    </source>
</evidence>
<gene>
    <name evidence="1" type="ordered locus">MTR_3g466770</name>
</gene>